<evidence type="ECO:0000256" key="10">
    <source>
        <dbReference type="ARBA" id="ARBA00023136"/>
    </source>
</evidence>
<evidence type="ECO:0000256" key="7">
    <source>
        <dbReference type="ARBA" id="ARBA00022777"/>
    </source>
</evidence>
<evidence type="ECO:0000256" key="3">
    <source>
        <dbReference type="ARBA" id="ARBA00012438"/>
    </source>
</evidence>
<dbReference type="SMART" id="SM00387">
    <property type="entry name" value="HATPase_c"/>
    <property type="match status" value="1"/>
</dbReference>
<dbReference type="RefSeq" id="WP_079723718.1">
    <property type="nucleotide sequence ID" value="NZ_BMCL01000002.1"/>
</dbReference>
<dbReference type="InterPro" id="IPR003594">
    <property type="entry name" value="HATPase_dom"/>
</dbReference>
<keyword evidence="10 11" id="KW-0472">Membrane</keyword>
<dbReference type="OrthoDB" id="9770473at2"/>
<dbReference type="CDD" id="cd00075">
    <property type="entry name" value="HATPase"/>
    <property type="match status" value="1"/>
</dbReference>
<dbReference type="SMART" id="SM00304">
    <property type="entry name" value="HAMP"/>
    <property type="match status" value="1"/>
</dbReference>
<evidence type="ECO:0000256" key="4">
    <source>
        <dbReference type="ARBA" id="ARBA00022553"/>
    </source>
</evidence>
<evidence type="ECO:0000259" key="13">
    <source>
        <dbReference type="PROSITE" id="PS50885"/>
    </source>
</evidence>
<evidence type="ECO:0000256" key="1">
    <source>
        <dbReference type="ARBA" id="ARBA00000085"/>
    </source>
</evidence>
<organism evidence="14 15">
    <name type="scientific">Pseudoxanthomonas indica</name>
    <dbReference type="NCBI Taxonomy" id="428993"/>
    <lineage>
        <taxon>Bacteria</taxon>
        <taxon>Pseudomonadati</taxon>
        <taxon>Pseudomonadota</taxon>
        <taxon>Gammaproteobacteria</taxon>
        <taxon>Lysobacterales</taxon>
        <taxon>Lysobacteraceae</taxon>
        <taxon>Pseudoxanthomonas</taxon>
    </lineage>
</organism>
<accession>A0A1T5K6C4</accession>
<dbReference type="PROSITE" id="PS50109">
    <property type="entry name" value="HIS_KIN"/>
    <property type="match status" value="1"/>
</dbReference>
<dbReference type="Proteomes" id="UP000190341">
    <property type="component" value="Unassembled WGS sequence"/>
</dbReference>
<evidence type="ECO:0000256" key="2">
    <source>
        <dbReference type="ARBA" id="ARBA00004370"/>
    </source>
</evidence>
<name>A0A1T5K6C4_9GAMM</name>
<evidence type="ECO:0000313" key="15">
    <source>
        <dbReference type="Proteomes" id="UP000190341"/>
    </source>
</evidence>
<dbReference type="Gene3D" id="6.10.340.10">
    <property type="match status" value="1"/>
</dbReference>
<keyword evidence="8 11" id="KW-1133">Transmembrane helix</keyword>
<reference evidence="14 15" key="1">
    <citation type="submission" date="2017-02" db="EMBL/GenBank/DDBJ databases">
        <authorList>
            <person name="Peterson S.W."/>
        </authorList>
    </citation>
    <scope>NUCLEOTIDE SEQUENCE [LARGE SCALE GENOMIC DNA]</scope>
    <source>
        <strain evidence="14 15">P15</strain>
    </source>
</reference>
<dbReference type="GO" id="GO:0005886">
    <property type="term" value="C:plasma membrane"/>
    <property type="evidence" value="ECO:0007669"/>
    <property type="project" value="TreeGrafter"/>
</dbReference>
<dbReference type="InterPro" id="IPR004358">
    <property type="entry name" value="Sig_transdc_His_kin-like_C"/>
</dbReference>
<dbReference type="GO" id="GO:0000155">
    <property type="term" value="F:phosphorelay sensor kinase activity"/>
    <property type="evidence" value="ECO:0007669"/>
    <property type="project" value="InterPro"/>
</dbReference>
<keyword evidence="6 11" id="KW-0812">Transmembrane</keyword>
<proteinExistence type="predicted"/>
<dbReference type="PROSITE" id="PS50885">
    <property type="entry name" value="HAMP"/>
    <property type="match status" value="1"/>
</dbReference>
<feature type="transmembrane region" description="Helical" evidence="11">
    <location>
        <begin position="168"/>
        <end position="190"/>
    </location>
</feature>
<keyword evidence="7" id="KW-0418">Kinase</keyword>
<protein>
    <recommendedName>
        <fullName evidence="3">histidine kinase</fullName>
        <ecNumber evidence="3">2.7.13.3</ecNumber>
    </recommendedName>
</protein>
<keyword evidence="4" id="KW-0597">Phosphoprotein</keyword>
<dbReference type="Gene3D" id="3.30.565.10">
    <property type="entry name" value="Histidine kinase-like ATPase, C-terminal domain"/>
    <property type="match status" value="1"/>
</dbReference>
<keyword evidence="9" id="KW-0902">Two-component regulatory system</keyword>
<dbReference type="PANTHER" id="PTHR45436:SF8">
    <property type="entry name" value="HISTIDINE KINASE"/>
    <property type="match status" value="1"/>
</dbReference>
<dbReference type="PANTHER" id="PTHR45436">
    <property type="entry name" value="SENSOR HISTIDINE KINASE YKOH"/>
    <property type="match status" value="1"/>
</dbReference>
<feature type="domain" description="HAMP" evidence="13">
    <location>
        <begin position="188"/>
        <end position="241"/>
    </location>
</feature>
<dbReference type="SUPFAM" id="SSF55874">
    <property type="entry name" value="ATPase domain of HSP90 chaperone/DNA topoisomerase II/histidine kinase"/>
    <property type="match status" value="1"/>
</dbReference>
<dbReference type="InterPro" id="IPR036890">
    <property type="entry name" value="HATPase_C_sf"/>
</dbReference>
<dbReference type="SUPFAM" id="SSF47384">
    <property type="entry name" value="Homodimeric domain of signal transducing histidine kinase"/>
    <property type="match status" value="1"/>
</dbReference>
<evidence type="ECO:0000259" key="12">
    <source>
        <dbReference type="PROSITE" id="PS50109"/>
    </source>
</evidence>
<evidence type="ECO:0000313" key="14">
    <source>
        <dbReference type="EMBL" id="SKC59287.1"/>
    </source>
</evidence>
<dbReference type="CDD" id="cd00082">
    <property type="entry name" value="HisKA"/>
    <property type="match status" value="1"/>
</dbReference>
<feature type="domain" description="Histidine kinase" evidence="12">
    <location>
        <begin position="249"/>
        <end position="458"/>
    </location>
</feature>
<evidence type="ECO:0000256" key="5">
    <source>
        <dbReference type="ARBA" id="ARBA00022679"/>
    </source>
</evidence>
<dbReference type="InterPro" id="IPR003661">
    <property type="entry name" value="HisK_dim/P_dom"/>
</dbReference>
<comment type="subcellular location">
    <subcellularLocation>
        <location evidence="2">Membrane</location>
    </subcellularLocation>
</comment>
<dbReference type="EC" id="2.7.13.3" evidence="3"/>
<dbReference type="InterPro" id="IPR036097">
    <property type="entry name" value="HisK_dim/P_sf"/>
</dbReference>
<comment type="catalytic activity">
    <reaction evidence="1">
        <text>ATP + protein L-histidine = ADP + protein N-phospho-L-histidine.</text>
        <dbReference type="EC" id="2.7.13.3"/>
    </reaction>
</comment>
<dbReference type="Pfam" id="PF00512">
    <property type="entry name" value="HisKA"/>
    <property type="match status" value="1"/>
</dbReference>
<keyword evidence="5" id="KW-0808">Transferase</keyword>
<dbReference type="CDD" id="cd06225">
    <property type="entry name" value="HAMP"/>
    <property type="match status" value="1"/>
</dbReference>
<dbReference type="InterPro" id="IPR003660">
    <property type="entry name" value="HAMP_dom"/>
</dbReference>
<evidence type="ECO:0000256" key="8">
    <source>
        <dbReference type="ARBA" id="ARBA00022989"/>
    </source>
</evidence>
<sequence length="459" mass="49924">MRGRLPSTSVRLAAVVGLSFLLGFALLGGLVYFTVSSLLYADAREVIRVDAAGLADVYQQGGEEALIAELRQRLAQPADADALYGLRRWPAGESLAGNIAALPRLTRAKPVWERLRVPADPTDANAGADDANVPSLLLRQRLGPNLELITGLRLRSESGFLALGIRTIWIALLLAAVLGVLLGGVIARWVSHRLRRIEDTVARVGEGDIDRRVISDGSGDAFDLLALRFNRMLDRIQVLLSGVREATDHIAHDLRTPLTRLRTRLEMLRADSPSSAAALEPAIAEVDQLLQSSQALLRLARVEAQPPASDDPLRDLEPLVRDAMELYEPIAAERGIRLGAQLEPVPVQGDADQLFQMLINLLDNAVKYSPAGQQVTVSLALDAGGARLEVADQGSGIPVEDRERVFDRFHRLEKHRGSPGTGLGLSLVRAIVLRHRGQIRLADNQPGLRVVVWLPRARG</sequence>
<dbReference type="PRINTS" id="PR00344">
    <property type="entry name" value="BCTRLSENSOR"/>
</dbReference>
<keyword evidence="15" id="KW-1185">Reference proteome</keyword>
<dbReference type="SMART" id="SM00388">
    <property type="entry name" value="HisKA"/>
    <property type="match status" value="1"/>
</dbReference>
<dbReference type="EMBL" id="FUZV01000001">
    <property type="protein sequence ID" value="SKC59287.1"/>
    <property type="molecule type" value="Genomic_DNA"/>
</dbReference>
<evidence type="ECO:0000256" key="11">
    <source>
        <dbReference type="SAM" id="Phobius"/>
    </source>
</evidence>
<feature type="transmembrane region" description="Helical" evidence="11">
    <location>
        <begin position="12"/>
        <end position="35"/>
    </location>
</feature>
<dbReference type="InterPro" id="IPR005467">
    <property type="entry name" value="His_kinase_dom"/>
</dbReference>
<evidence type="ECO:0000256" key="6">
    <source>
        <dbReference type="ARBA" id="ARBA00022692"/>
    </source>
</evidence>
<gene>
    <name evidence="14" type="ORF">SAMN06296058_1416</name>
</gene>
<dbReference type="Pfam" id="PF00672">
    <property type="entry name" value="HAMP"/>
    <property type="match status" value="1"/>
</dbReference>
<dbReference type="STRING" id="428993.SAMN06296058_1416"/>
<dbReference type="Pfam" id="PF02518">
    <property type="entry name" value="HATPase_c"/>
    <property type="match status" value="1"/>
</dbReference>
<dbReference type="AlphaFoldDB" id="A0A1T5K6C4"/>
<dbReference type="InterPro" id="IPR050428">
    <property type="entry name" value="TCS_sensor_his_kinase"/>
</dbReference>
<dbReference type="SUPFAM" id="SSF158472">
    <property type="entry name" value="HAMP domain-like"/>
    <property type="match status" value="1"/>
</dbReference>
<dbReference type="Gene3D" id="1.10.287.130">
    <property type="match status" value="1"/>
</dbReference>
<evidence type="ECO:0000256" key="9">
    <source>
        <dbReference type="ARBA" id="ARBA00023012"/>
    </source>
</evidence>